<organism evidence="2 3">
    <name type="scientific">Nocardioides marmorisolisilvae</name>
    <dbReference type="NCBI Taxonomy" id="1542737"/>
    <lineage>
        <taxon>Bacteria</taxon>
        <taxon>Bacillati</taxon>
        <taxon>Actinomycetota</taxon>
        <taxon>Actinomycetes</taxon>
        <taxon>Propionibacteriales</taxon>
        <taxon>Nocardioidaceae</taxon>
        <taxon>Nocardioides</taxon>
    </lineage>
</organism>
<keyword evidence="1" id="KW-1133">Transmembrane helix</keyword>
<keyword evidence="1" id="KW-0472">Membrane</keyword>
<evidence type="ECO:0000313" key="2">
    <source>
        <dbReference type="EMBL" id="RNL81289.1"/>
    </source>
</evidence>
<evidence type="ECO:0000313" key="3">
    <source>
        <dbReference type="Proteomes" id="UP000277094"/>
    </source>
</evidence>
<sequence length="121" mass="12195">MTPQARAIAAFTIAVLLVMGQLNRIVAAFVVAFGDSYPSGRGGAFLTSLIAVAIAGLVTFNAVSAVGLLASSPGWENHLARAAVLVALIGLMIAVLTGIAAVANSSGDMPGNGGFVPYLFY</sequence>
<comment type="caution">
    <text evidence="2">The sequence shown here is derived from an EMBL/GenBank/DDBJ whole genome shotgun (WGS) entry which is preliminary data.</text>
</comment>
<feature type="transmembrane region" description="Helical" evidence="1">
    <location>
        <begin position="82"/>
        <end position="103"/>
    </location>
</feature>
<feature type="transmembrane region" description="Helical" evidence="1">
    <location>
        <begin position="44"/>
        <end position="70"/>
    </location>
</feature>
<proteinExistence type="predicted"/>
<protein>
    <submittedName>
        <fullName evidence="2">Uncharacterized protein</fullName>
    </submittedName>
</protein>
<keyword evidence="3" id="KW-1185">Reference proteome</keyword>
<name>A0A3N0E0A0_9ACTN</name>
<dbReference type="Proteomes" id="UP000277094">
    <property type="component" value="Unassembled WGS sequence"/>
</dbReference>
<gene>
    <name evidence="2" type="ORF">EFL95_02705</name>
</gene>
<dbReference type="AlphaFoldDB" id="A0A3N0E0A0"/>
<evidence type="ECO:0000256" key="1">
    <source>
        <dbReference type="SAM" id="Phobius"/>
    </source>
</evidence>
<accession>A0A3N0E0A0</accession>
<reference evidence="2 3" key="1">
    <citation type="submission" date="2018-11" db="EMBL/GenBank/DDBJ databases">
        <authorList>
            <person name="Li F."/>
        </authorList>
    </citation>
    <scope>NUCLEOTIDE SEQUENCE [LARGE SCALE GENOMIC DNA]</scope>
    <source>
        <strain evidence="2 3">KIS18-7</strain>
    </source>
</reference>
<dbReference type="EMBL" id="RJSG01000001">
    <property type="protein sequence ID" value="RNL81289.1"/>
    <property type="molecule type" value="Genomic_DNA"/>
</dbReference>
<keyword evidence="1" id="KW-0812">Transmembrane</keyword>